<name>A0A8S4S5H0_9NEOP</name>
<comment type="caution">
    <text evidence="27">The sequence shown here is derived from an EMBL/GenBank/DDBJ whole genome shotgun (WGS) entry which is preliminary data.</text>
</comment>
<evidence type="ECO:0000256" key="3">
    <source>
        <dbReference type="ARBA" id="ARBA00005108"/>
    </source>
</evidence>
<sequence>MSTQHASLKESNFEDATKFHPERWLKPDAEDYHAFASIPFGHGARKCLGQNMAETMMSLLAIRVLQKYKLEYHYGDVNPTRSFIARPDRPIKIRFIDQI</sequence>
<reference evidence="27" key="1">
    <citation type="submission" date="2022-03" db="EMBL/GenBank/DDBJ databases">
        <authorList>
            <person name="Lindestad O."/>
        </authorList>
    </citation>
    <scope>NUCLEOTIDE SEQUENCE</scope>
</reference>
<keyword evidence="20" id="KW-0755">Steroidogenesis</keyword>
<dbReference type="GO" id="GO:0006700">
    <property type="term" value="P:C21-steroid hormone biosynthetic process"/>
    <property type="evidence" value="ECO:0007669"/>
    <property type="project" value="TreeGrafter"/>
</dbReference>
<evidence type="ECO:0000256" key="19">
    <source>
        <dbReference type="ARBA" id="ARBA00023221"/>
    </source>
</evidence>
<keyword evidence="10" id="KW-0999">Mitochondrion inner membrane</keyword>
<feature type="binding site" description="axial binding residue" evidence="25">
    <location>
        <position position="47"/>
    </location>
    <ligand>
        <name>heme</name>
        <dbReference type="ChEBI" id="CHEBI:30413"/>
    </ligand>
    <ligandPart>
        <name>Fe</name>
        <dbReference type="ChEBI" id="CHEBI:18248"/>
    </ligandPart>
</feature>
<keyword evidence="18" id="KW-1207">Sterol metabolism</keyword>
<keyword evidence="13 25" id="KW-0408">Iron</keyword>
<comment type="cofactor">
    <cofactor evidence="1 25">
        <name>heme</name>
        <dbReference type="ChEBI" id="CHEBI:30413"/>
    </cofactor>
</comment>
<evidence type="ECO:0000256" key="24">
    <source>
        <dbReference type="ARBA" id="ARBA00033394"/>
    </source>
</evidence>
<keyword evidence="17" id="KW-0472">Membrane</keyword>
<keyword evidence="7" id="KW-0153">Cholesterol metabolism</keyword>
<dbReference type="InterPro" id="IPR017972">
    <property type="entry name" value="Cyt_P450_CS"/>
</dbReference>
<dbReference type="PRINTS" id="PR00463">
    <property type="entry name" value="EP450I"/>
</dbReference>
<dbReference type="GO" id="GO:0020037">
    <property type="term" value="F:heme binding"/>
    <property type="evidence" value="ECO:0007669"/>
    <property type="project" value="InterPro"/>
</dbReference>
<dbReference type="GO" id="GO:0006704">
    <property type="term" value="P:glucocorticoid biosynthetic process"/>
    <property type="evidence" value="ECO:0007669"/>
    <property type="project" value="TreeGrafter"/>
</dbReference>
<dbReference type="Proteomes" id="UP000838756">
    <property type="component" value="Unassembled WGS sequence"/>
</dbReference>
<protein>
    <recommendedName>
        <fullName evidence="6">Cholesterol side-chain cleavage enzyme, mitochondrial</fullName>
        <ecNumber evidence="5">1.14.15.6</ecNumber>
    </recommendedName>
    <alternativeName>
        <fullName evidence="21">CYPXIA1</fullName>
    </alternativeName>
    <alternativeName>
        <fullName evidence="23">Cholesterol desmolase</fullName>
    </alternativeName>
    <alternativeName>
        <fullName evidence="22">Cytochrome P450 11A1</fullName>
    </alternativeName>
    <alternativeName>
        <fullName evidence="24">Cytochrome P450(scc)</fullName>
    </alternativeName>
</protein>
<dbReference type="PROSITE" id="PS00086">
    <property type="entry name" value="CYTOCHROME_P450"/>
    <property type="match status" value="1"/>
</dbReference>
<accession>A0A8S4S5H0</accession>
<dbReference type="OrthoDB" id="3945418at2759"/>
<evidence type="ECO:0000256" key="9">
    <source>
        <dbReference type="ARBA" id="ARBA00022723"/>
    </source>
</evidence>
<dbReference type="InterPro" id="IPR050479">
    <property type="entry name" value="CYP11_CYP27_families"/>
</dbReference>
<evidence type="ECO:0000256" key="18">
    <source>
        <dbReference type="ARBA" id="ARBA00023166"/>
    </source>
</evidence>
<evidence type="ECO:0000256" key="22">
    <source>
        <dbReference type="ARBA" id="ARBA00032666"/>
    </source>
</evidence>
<evidence type="ECO:0000256" key="12">
    <source>
        <dbReference type="ARBA" id="ARBA00023002"/>
    </source>
</evidence>
<keyword evidence="15" id="KW-0443">Lipid metabolism</keyword>
<dbReference type="Gene3D" id="1.10.630.10">
    <property type="entry name" value="Cytochrome P450"/>
    <property type="match status" value="1"/>
</dbReference>
<evidence type="ECO:0000256" key="17">
    <source>
        <dbReference type="ARBA" id="ARBA00023136"/>
    </source>
</evidence>
<dbReference type="PANTHER" id="PTHR24279">
    <property type="entry name" value="CYTOCHROME P450"/>
    <property type="match status" value="1"/>
</dbReference>
<gene>
    <name evidence="27" type="primary">jg6559</name>
    <name evidence="27" type="ORF">PAEG_LOCUS21169</name>
</gene>
<dbReference type="InterPro" id="IPR036396">
    <property type="entry name" value="Cyt_P450_sf"/>
</dbReference>
<comment type="pathway">
    <text evidence="3">Lipid metabolism; C21-steroid hormone metabolism.</text>
</comment>
<dbReference type="InterPro" id="IPR001128">
    <property type="entry name" value="Cyt_P450"/>
</dbReference>
<dbReference type="GO" id="GO:0005743">
    <property type="term" value="C:mitochondrial inner membrane"/>
    <property type="evidence" value="ECO:0007669"/>
    <property type="project" value="UniProtKB-SubCell"/>
</dbReference>
<keyword evidence="8 25" id="KW-0349">Heme</keyword>
<dbReference type="AlphaFoldDB" id="A0A8S4S5H0"/>
<evidence type="ECO:0000256" key="23">
    <source>
        <dbReference type="ARBA" id="ARBA00033274"/>
    </source>
</evidence>
<organism evidence="27 28">
    <name type="scientific">Pararge aegeria aegeria</name>
    <dbReference type="NCBI Taxonomy" id="348720"/>
    <lineage>
        <taxon>Eukaryota</taxon>
        <taxon>Metazoa</taxon>
        <taxon>Ecdysozoa</taxon>
        <taxon>Arthropoda</taxon>
        <taxon>Hexapoda</taxon>
        <taxon>Insecta</taxon>
        <taxon>Pterygota</taxon>
        <taxon>Neoptera</taxon>
        <taxon>Endopterygota</taxon>
        <taxon>Lepidoptera</taxon>
        <taxon>Glossata</taxon>
        <taxon>Ditrysia</taxon>
        <taxon>Papilionoidea</taxon>
        <taxon>Nymphalidae</taxon>
        <taxon>Satyrinae</taxon>
        <taxon>Satyrini</taxon>
        <taxon>Parargina</taxon>
        <taxon>Pararge</taxon>
    </lineage>
</organism>
<evidence type="ECO:0000313" key="27">
    <source>
        <dbReference type="EMBL" id="CAH2245659.1"/>
    </source>
</evidence>
<evidence type="ECO:0000256" key="26">
    <source>
        <dbReference type="RuleBase" id="RU000461"/>
    </source>
</evidence>
<evidence type="ECO:0000256" key="7">
    <source>
        <dbReference type="ARBA" id="ARBA00022548"/>
    </source>
</evidence>
<evidence type="ECO:0000256" key="5">
    <source>
        <dbReference type="ARBA" id="ARBA00012764"/>
    </source>
</evidence>
<evidence type="ECO:0000256" key="8">
    <source>
        <dbReference type="ARBA" id="ARBA00022617"/>
    </source>
</evidence>
<dbReference type="SUPFAM" id="SSF48264">
    <property type="entry name" value="Cytochrome P450"/>
    <property type="match status" value="1"/>
</dbReference>
<dbReference type="EMBL" id="CAKXAJ010025908">
    <property type="protein sequence ID" value="CAH2245659.1"/>
    <property type="molecule type" value="Genomic_DNA"/>
</dbReference>
<dbReference type="GO" id="GO:0008386">
    <property type="term" value="F:cholesterol monooxygenase (side-chain-cleaving) activity"/>
    <property type="evidence" value="ECO:0007669"/>
    <property type="project" value="UniProtKB-EC"/>
</dbReference>
<evidence type="ECO:0000256" key="10">
    <source>
        <dbReference type="ARBA" id="ARBA00022792"/>
    </source>
</evidence>
<keyword evidence="14 26" id="KW-0503">Monooxygenase</keyword>
<keyword evidence="28" id="KW-1185">Reference proteome</keyword>
<dbReference type="PANTHER" id="PTHR24279:SF3">
    <property type="entry name" value="CHOLESTEROL SIDE-CHAIN CLEAVAGE ENZYME, MITOCHONDRIAL"/>
    <property type="match status" value="1"/>
</dbReference>
<evidence type="ECO:0000256" key="16">
    <source>
        <dbReference type="ARBA" id="ARBA00023128"/>
    </source>
</evidence>
<keyword evidence="19" id="KW-0753">Steroid metabolism</keyword>
<evidence type="ECO:0000256" key="20">
    <source>
        <dbReference type="ARBA" id="ARBA00023250"/>
    </source>
</evidence>
<proteinExistence type="inferred from homology"/>
<comment type="subcellular location">
    <subcellularLocation>
        <location evidence="2">Mitochondrion inner membrane</location>
        <topology evidence="2">Peripheral membrane protein</topology>
    </subcellularLocation>
</comment>
<evidence type="ECO:0000256" key="15">
    <source>
        <dbReference type="ARBA" id="ARBA00023098"/>
    </source>
</evidence>
<keyword evidence="16" id="KW-0496">Mitochondrion</keyword>
<dbReference type="InterPro" id="IPR002401">
    <property type="entry name" value="Cyt_P450_E_grp-I"/>
</dbReference>
<dbReference type="Pfam" id="PF00067">
    <property type="entry name" value="p450"/>
    <property type="match status" value="1"/>
</dbReference>
<dbReference type="GO" id="GO:0008203">
    <property type="term" value="P:cholesterol metabolic process"/>
    <property type="evidence" value="ECO:0007669"/>
    <property type="project" value="UniProtKB-KW"/>
</dbReference>
<evidence type="ECO:0000256" key="1">
    <source>
        <dbReference type="ARBA" id="ARBA00001971"/>
    </source>
</evidence>
<keyword evidence="12 26" id="KW-0560">Oxidoreductase</keyword>
<dbReference type="EC" id="1.14.15.6" evidence="5"/>
<dbReference type="GO" id="GO:0034650">
    <property type="term" value="P:cortisol metabolic process"/>
    <property type="evidence" value="ECO:0007669"/>
    <property type="project" value="TreeGrafter"/>
</dbReference>
<evidence type="ECO:0000256" key="14">
    <source>
        <dbReference type="ARBA" id="ARBA00023033"/>
    </source>
</evidence>
<dbReference type="GO" id="GO:0071375">
    <property type="term" value="P:cellular response to peptide hormone stimulus"/>
    <property type="evidence" value="ECO:0007669"/>
    <property type="project" value="TreeGrafter"/>
</dbReference>
<evidence type="ECO:0000256" key="4">
    <source>
        <dbReference type="ARBA" id="ARBA00010617"/>
    </source>
</evidence>
<evidence type="ECO:0000256" key="21">
    <source>
        <dbReference type="ARBA" id="ARBA00030343"/>
    </source>
</evidence>
<dbReference type="GO" id="GO:0005506">
    <property type="term" value="F:iron ion binding"/>
    <property type="evidence" value="ECO:0007669"/>
    <property type="project" value="InterPro"/>
</dbReference>
<evidence type="ECO:0000256" key="25">
    <source>
        <dbReference type="PIRSR" id="PIRSR602401-1"/>
    </source>
</evidence>
<comment type="similarity">
    <text evidence="4 26">Belongs to the cytochrome P450 family.</text>
</comment>
<evidence type="ECO:0000256" key="6">
    <source>
        <dbReference type="ARBA" id="ARBA00019844"/>
    </source>
</evidence>
<keyword evidence="11" id="KW-0809">Transit peptide</keyword>
<evidence type="ECO:0000313" key="28">
    <source>
        <dbReference type="Proteomes" id="UP000838756"/>
    </source>
</evidence>
<evidence type="ECO:0000256" key="2">
    <source>
        <dbReference type="ARBA" id="ARBA00004637"/>
    </source>
</evidence>
<evidence type="ECO:0000256" key="11">
    <source>
        <dbReference type="ARBA" id="ARBA00022946"/>
    </source>
</evidence>
<evidence type="ECO:0000256" key="13">
    <source>
        <dbReference type="ARBA" id="ARBA00023004"/>
    </source>
</evidence>
<keyword evidence="9 25" id="KW-0479">Metal-binding</keyword>